<comment type="caution">
    <text evidence="1">The sequence shown here is derived from an EMBL/GenBank/DDBJ whole genome shotgun (WGS) entry which is preliminary data.</text>
</comment>
<dbReference type="EMBL" id="ASGP02000008">
    <property type="protein sequence ID" value="KAH9494149.1"/>
    <property type="molecule type" value="Genomic_DNA"/>
</dbReference>
<organism evidence="1 2">
    <name type="scientific">Dermatophagoides farinae</name>
    <name type="common">American house dust mite</name>
    <dbReference type="NCBI Taxonomy" id="6954"/>
    <lineage>
        <taxon>Eukaryota</taxon>
        <taxon>Metazoa</taxon>
        <taxon>Ecdysozoa</taxon>
        <taxon>Arthropoda</taxon>
        <taxon>Chelicerata</taxon>
        <taxon>Arachnida</taxon>
        <taxon>Acari</taxon>
        <taxon>Acariformes</taxon>
        <taxon>Sarcoptiformes</taxon>
        <taxon>Astigmata</taxon>
        <taxon>Psoroptidia</taxon>
        <taxon>Analgoidea</taxon>
        <taxon>Pyroglyphidae</taxon>
        <taxon>Dermatophagoidinae</taxon>
        <taxon>Dermatophagoides</taxon>
    </lineage>
</organism>
<dbReference type="AlphaFoldDB" id="A0A922HK14"/>
<evidence type="ECO:0000313" key="2">
    <source>
        <dbReference type="Proteomes" id="UP000790347"/>
    </source>
</evidence>
<name>A0A922HK14_DERFA</name>
<protein>
    <submittedName>
        <fullName evidence="1">Uncharacterized protein</fullName>
    </submittedName>
</protein>
<reference evidence="1" key="2">
    <citation type="journal article" date="2022" name="Res Sq">
        <title>Comparative Genomics Reveals Insights into the Divergent Evolution of Astigmatic Mites and Household Pest Adaptations.</title>
        <authorList>
            <person name="Xiong Q."/>
            <person name="Wan A.T.-Y."/>
            <person name="Liu X.-Y."/>
            <person name="Fung C.S.-H."/>
            <person name="Xiao X."/>
            <person name="Malainual N."/>
            <person name="Hou J."/>
            <person name="Wang L."/>
            <person name="Wang M."/>
            <person name="Yang K."/>
            <person name="Cui Y."/>
            <person name="Leung E."/>
            <person name="Nong W."/>
            <person name="Shin S.-K."/>
            <person name="Au S."/>
            <person name="Jeong K.Y."/>
            <person name="Chew F.T."/>
            <person name="Hui J."/>
            <person name="Leung T.F."/>
            <person name="Tungtrongchitr A."/>
            <person name="Zhong N."/>
            <person name="Liu Z."/>
            <person name="Tsui S."/>
        </authorList>
    </citation>
    <scope>NUCLEOTIDE SEQUENCE</scope>
    <source>
        <strain evidence="1">Derf</strain>
        <tissue evidence="1">Whole organism</tissue>
    </source>
</reference>
<sequence>MKTKLELSQFSKYSLNSTFQKRYYSIELGFYSTFSHFRFSNETSIPYLSNNNNSKRELFNRISLFCSSNIFPISYRYNQVLSDCLLMIIKVLLKL</sequence>
<accession>A0A922HK14</accession>
<evidence type="ECO:0000313" key="1">
    <source>
        <dbReference type="EMBL" id="KAH9494149.1"/>
    </source>
</evidence>
<reference evidence="1" key="1">
    <citation type="submission" date="2013-05" db="EMBL/GenBank/DDBJ databases">
        <authorList>
            <person name="Yim A.K.Y."/>
            <person name="Chan T.F."/>
            <person name="Ji K.M."/>
            <person name="Liu X.Y."/>
            <person name="Zhou J.W."/>
            <person name="Li R.Q."/>
            <person name="Yang K.Y."/>
            <person name="Li J."/>
            <person name="Li M."/>
            <person name="Law P.T.W."/>
            <person name="Wu Y.L."/>
            <person name="Cai Z.L."/>
            <person name="Qin H."/>
            <person name="Bao Y."/>
            <person name="Leung R.K.K."/>
            <person name="Ng P.K.S."/>
            <person name="Zou J."/>
            <person name="Zhong X.J."/>
            <person name="Ran P.X."/>
            <person name="Zhong N.S."/>
            <person name="Liu Z.G."/>
            <person name="Tsui S.K.W."/>
        </authorList>
    </citation>
    <scope>NUCLEOTIDE SEQUENCE</scope>
    <source>
        <strain evidence="1">Derf</strain>
        <tissue evidence="1">Whole organism</tissue>
    </source>
</reference>
<gene>
    <name evidence="1" type="ORF">DERF_014860</name>
</gene>
<keyword evidence="2" id="KW-1185">Reference proteome</keyword>
<proteinExistence type="predicted"/>
<dbReference type="Proteomes" id="UP000790347">
    <property type="component" value="Unassembled WGS sequence"/>
</dbReference>